<dbReference type="Proteomes" id="UP000003781">
    <property type="component" value="Unassembled WGS sequence"/>
</dbReference>
<evidence type="ECO:0000313" key="2">
    <source>
        <dbReference type="Proteomes" id="UP000003781"/>
    </source>
</evidence>
<gene>
    <name evidence="1" type="ORF">CY0110_16927</name>
</gene>
<reference evidence="1 2" key="1">
    <citation type="submission" date="2007-03" db="EMBL/GenBank/DDBJ databases">
        <authorList>
            <person name="Stal L."/>
            <person name="Ferriera S."/>
            <person name="Johnson J."/>
            <person name="Kravitz S."/>
            <person name="Beeson K."/>
            <person name="Sutton G."/>
            <person name="Rogers Y.-H."/>
            <person name="Friedman R."/>
            <person name="Frazier M."/>
            <person name="Venter J.C."/>
        </authorList>
    </citation>
    <scope>NUCLEOTIDE SEQUENCE [LARGE SCALE GENOMIC DNA]</scope>
    <source>
        <strain evidence="1 2">CCY0110</strain>
    </source>
</reference>
<organism evidence="1 2">
    <name type="scientific">Crocosphaera chwakensis CCY0110</name>
    <dbReference type="NCBI Taxonomy" id="391612"/>
    <lineage>
        <taxon>Bacteria</taxon>
        <taxon>Bacillati</taxon>
        <taxon>Cyanobacteriota</taxon>
        <taxon>Cyanophyceae</taxon>
        <taxon>Oscillatoriophycideae</taxon>
        <taxon>Chroococcales</taxon>
        <taxon>Aphanothecaceae</taxon>
        <taxon>Crocosphaera</taxon>
        <taxon>Crocosphaera chwakensis</taxon>
    </lineage>
</organism>
<name>A3II67_9CHRO</name>
<dbReference type="AlphaFoldDB" id="A3II67"/>
<evidence type="ECO:0000313" key="1">
    <source>
        <dbReference type="EMBL" id="EAZ93499.1"/>
    </source>
</evidence>
<comment type="caution">
    <text evidence="1">The sequence shown here is derived from an EMBL/GenBank/DDBJ whole genome shotgun (WGS) entry which is preliminary data.</text>
</comment>
<protein>
    <submittedName>
        <fullName evidence="1">Uncharacterized protein</fullName>
    </submittedName>
</protein>
<sequence length="38" mass="4542">MITTASVVMSNCVIFNLQFFDEQQRKKHLWPLLVLPFF</sequence>
<keyword evidence="2" id="KW-1185">Reference proteome</keyword>
<dbReference type="EMBL" id="AAXW01000002">
    <property type="protein sequence ID" value="EAZ93499.1"/>
    <property type="molecule type" value="Genomic_DNA"/>
</dbReference>
<accession>A3II67</accession>
<proteinExistence type="predicted"/>